<dbReference type="Gene3D" id="3.90.550.10">
    <property type="entry name" value="Spore Coat Polysaccharide Biosynthesis Protein SpsA, Chain A"/>
    <property type="match status" value="1"/>
</dbReference>
<dbReference type="GO" id="GO:0016757">
    <property type="term" value="F:glycosyltransferase activity"/>
    <property type="evidence" value="ECO:0007669"/>
    <property type="project" value="UniProtKB-KW"/>
</dbReference>
<evidence type="ECO:0000313" key="5">
    <source>
        <dbReference type="EMBL" id="VAW40997.1"/>
    </source>
</evidence>
<accession>A0A3B0VRB9</accession>
<dbReference type="Pfam" id="PF00535">
    <property type="entry name" value="Glycos_transf_2"/>
    <property type="match status" value="2"/>
</dbReference>
<dbReference type="SUPFAM" id="SSF53448">
    <property type="entry name" value="Nucleotide-diphospho-sugar transferases"/>
    <property type="match status" value="1"/>
</dbReference>
<evidence type="ECO:0000256" key="3">
    <source>
        <dbReference type="ARBA" id="ARBA00022679"/>
    </source>
</evidence>
<feature type="domain" description="Glycosyltransferase 2-like" evidence="4">
    <location>
        <begin position="97"/>
        <end position="176"/>
    </location>
</feature>
<organism evidence="5">
    <name type="scientific">hydrothermal vent metagenome</name>
    <dbReference type="NCBI Taxonomy" id="652676"/>
    <lineage>
        <taxon>unclassified sequences</taxon>
        <taxon>metagenomes</taxon>
        <taxon>ecological metagenomes</taxon>
    </lineage>
</organism>
<name>A0A3B0VRB9_9ZZZZ</name>
<comment type="similarity">
    <text evidence="1">Belongs to the glycosyltransferase 2 family.</text>
</comment>
<proteinExistence type="inferred from homology"/>
<sequence length="346" mass="39681">MKPKVYIIIVNYNGWQDTVECIESVLKSDFGNFQVIVVDNNSQDESMNYLIDWAEGRLNIWTSPHNKLRMLSLPPVEKPVGYEYLNGDSDFLEEADFSSELILIQSAINGGFAAANNIAIKFAYQRGDSDYIWLLNNDTVIERDTLSELVYGIQRHKDAGAAGSKIFFYDDPDRLQSLGSKVDPNNIFKLCKPVVDLKVHGKVIDSYNQDFFVDDIMGASMLIKQAALKKVGMMPEEYFLYGEETDYNFNLKKNGYKLVTIPKSRLYHKKSVSMGGEDSPLALYYRTRNQFILYKKYMSSIKYFMYVFLYTFKKLYLALSGDKQSRKIVVKALLDGWLGRTGMGKF</sequence>
<dbReference type="PANTHER" id="PTHR43179:SF12">
    <property type="entry name" value="GALACTOFURANOSYLTRANSFERASE GLFT2"/>
    <property type="match status" value="1"/>
</dbReference>
<dbReference type="PANTHER" id="PTHR43179">
    <property type="entry name" value="RHAMNOSYLTRANSFERASE WBBL"/>
    <property type="match status" value="1"/>
</dbReference>
<evidence type="ECO:0000256" key="2">
    <source>
        <dbReference type="ARBA" id="ARBA00022676"/>
    </source>
</evidence>
<dbReference type="CDD" id="cd04186">
    <property type="entry name" value="GT_2_like_c"/>
    <property type="match status" value="1"/>
</dbReference>
<gene>
    <name evidence="5" type="ORF">MNBD_GAMMA01-792</name>
</gene>
<protein>
    <submittedName>
        <fullName evidence="5">dTDP-Rha:A-D-GlcNAc-diphosphoryl polyprenol, A-3-L-rhamnosyl transferase WbbL</fullName>
    </submittedName>
</protein>
<keyword evidence="3 5" id="KW-0808">Transferase</keyword>
<evidence type="ECO:0000256" key="1">
    <source>
        <dbReference type="ARBA" id="ARBA00006739"/>
    </source>
</evidence>
<dbReference type="AlphaFoldDB" id="A0A3B0VRB9"/>
<reference evidence="5" key="1">
    <citation type="submission" date="2018-06" db="EMBL/GenBank/DDBJ databases">
        <authorList>
            <person name="Zhirakovskaya E."/>
        </authorList>
    </citation>
    <scope>NUCLEOTIDE SEQUENCE</scope>
</reference>
<dbReference type="InterPro" id="IPR001173">
    <property type="entry name" value="Glyco_trans_2-like"/>
</dbReference>
<dbReference type="EMBL" id="UOEW01000292">
    <property type="protein sequence ID" value="VAW40997.1"/>
    <property type="molecule type" value="Genomic_DNA"/>
</dbReference>
<dbReference type="InterPro" id="IPR029044">
    <property type="entry name" value="Nucleotide-diphossugar_trans"/>
</dbReference>
<keyword evidence="2" id="KW-0328">Glycosyltransferase</keyword>
<feature type="domain" description="Glycosyltransferase 2-like" evidence="4">
    <location>
        <begin position="7"/>
        <end position="66"/>
    </location>
</feature>
<evidence type="ECO:0000259" key="4">
    <source>
        <dbReference type="Pfam" id="PF00535"/>
    </source>
</evidence>